<gene>
    <name evidence="2" type="primary">Dvir\GJ13652</name>
    <name evidence="2" type="ORF">Dvir_GJ13652</name>
</gene>
<dbReference type="eggNOG" id="ENOG502T85X">
    <property type="taxonomic scope" value="Eukaryota"/>
</dbReference>
<evidence type="ECO:0000256" key="1">
    <source>
        <dbReference type="SAM" id="MobiDB-lite"/>
    </source>
</evidence>
<feature type="region of interest" description="Disordered" evidence="1">
    <location>
        <begin position="1"/>
        <end position="29"/>
    </location>
</feature>
<name>B4LEQ4_DROVI</name>
<dbReference type="PhylomeDB" id="B4LEQ4"/>
<reference evidence="2 3" key="1">
    <citation type="journal article" date="2007" name="Nature">
        <title>Evolution of genes and genomes on the Drosophila phylogeny.</title>
        <authorList>
            <consortium name="Drosophila 12 Genomes Consortium"/>
            <person name="Clark A.G."/>
            <person name="Eisen M.B."/>
            <person name="Smith D.R."/>
            <person name="Bergman C.M."/>
            <person name="Oliver B."/>
            <person name="Markow T.A."/>
            <person name="Kaufman T.C."/>
            <person name="Kellis M."/>
            <person name="Gelbart W."/>
            <person name="Iyer V.N."/>
            <person name="Pollard D.A."/>
            <person name="Sackton T.B."/>
            <person name="Larracuente A.M."/>
            <person name="Singh N.D."/>
            <person name="Abad J.P."/>
            <person name="Abt D.N."/>
            <person name="Adryan B."/>
            <person name="Aguade M."/>
            <person name="Akashi H."/>
            <person name="Anderson W.W."/>
            <person name="Aquadro C.F."/>
            <person name="Ardell D.H."/>
            <person name="Arguello R."/>
            <person name="Artieri C.G."/>
            <person name="Barbash D.A."/>
            <person name="Barker D."/>
            <person name="Barsanti P."/>
            <person name="Batterham P."/>
            <person name="Batzoglou S."/>
            <person name="Begun D."/>
            <person name="Bhutkar A."/>
            <person name="Blanco E."/>
            <person name="Bosak S.A."/>
            <person name="Bradley R.K."/>
            <person name="Brand A.D."/>
            <person name="Brent M.R."/>
            <person name="Brooks A.N."/>
            <person name="Brown R.H."/>
            <person name="Butlin R.K."/>
            <person name="Caggese C."/>
            <person name="Calvi B.R."/>
            <person name="Bernardo de Carvalho A."/>
            <person name="Caspi A."/>
            <person name="Castrezana S."/>
            <person name="Celniker S.E."/>
            <person name="Chang J.L."/>
            <person name="Chapple C."/>
            <person name="Chatterji S."/>
            <person name="Chinwalla A."/>
            <person name="Civetta A."/>
            <person name="Clifton S.W."/>
            <person name="Comeron J.M."/>
            <person name="Costello J.C."/>
            <person name="Coyne J.A."/>
            <person name="Daub J."/>
            <person name="David R.G."/>
            <person name="Delcher A.L."/>
            <person name="Delehaunty K."/>
            <person name="Do C.B."/>
            <person name="Ebling H."/>
            <person name="Edwards K."/>
            <person name="Eickbush T."/>
            <person name="Evans J.D."/>
            <person name="Filipski A."/>
            <person name="Findeiss S."/>
            <person name="Freyhult E."/>
            <person name="Fulton L."/>
            <person name="Fulton R."/>
            <person name="Garcia A.C."/>
            <person name="Gardiner A."/>
            <person name="Garfield D.A."/>
            <person name="Garvin B.E."/>
            <person name="Gibson G."/>
            <person name="Gilbert D."/>
            <person name="Gnerre S."/>
            <person name="Godfrey J."/>
            <person name="Good R."/>
            <person name="Gotea V."/>
            <person name="Gravely B."/>
            <person name="Greenberg A.J."/>
            <person name="Griffiths-Jones S."/>
            <person name="Gross S."/>
            <person name="Guigo R."/>
            <person name="Gustafson E.A."/>
            <person name="Haerty W."/>
            <person name="Hahn M.W."/>
            <person name="Halligan D.L."/>
            <person name="Halpern A.L."/>
            <person name="Halter G.M."/>
            <person name="Han M.V."/>
            <person name="Heger A."/>
            <person name="Hillier L."/>
            <person name="Hinrichs A.S."/>
            <person name="Holmes I."/>
            <person name="Hoskins R.A."/>
            <person name="Hubisz M.J."/>
            <person name="Hultmark D."/>
            <person name="Huntley M.A."/>
            <person name="Jaffe D.B."/>
            <person name="Jagadeeshan S."/>
            <person name="Jeck W.R."/>
            <person name="Johnson J."/>
            <person name="Jones C.D."/>
            <person name="Jordan W.C."/>
            <person name="Karpen G.H."/>
            <person name="Kataoka E."/>
            <person name="Keightley P.D."/>
            <person name="Kheradpour P."/>
            <person name="Kirkness E.F."/>
            <person name="Koerich L.B."/>
            <person name="Kristiansen K."/>
            <person name="Kudrna D."/>
            <person name="Kulathinal R.J."/>
            <person name="Kumar S."/>
            <person name="Kwok R."/>
            <person name="Lander E."/>
            <person name="Langley C.H."/>
            <person name="Lapoint R."/>
            <person name="Lazzaro B.P."/>
            <person name="Lee S.J."/>
            <person name="Levesque L."/>
            <person name="Li R."/>
            <person name="Lin C.F."/>
            <person name="Lin M.F."/>
            <person name="Lindblad-Toh K."/>
            <person name="Llopart A."/>
            <person name="Long M."/>
            <person name="Low L."/>
            <person name="Lozovsky E."/>
            <person name="Lu J."/>
            <person name="Luo M."/>
            <person name="Machado C.A."/>
            <person name="Makalowski W."/>
            <person name="Marzo M."/>
            <person name="Matsuda M."/>
            <person name="Matzkin L."/>
            <person name="McAllister B."/>
            <person name="McBride C.S."/>
            <person name="McKernan B."/>
            <person name="McKernan K."/>
            <person name="Mendez-Lago M."/>
            <person name="Minx P."/>
            <person name="Mollenhauer M.U."/>
            <person name="Montooth K."/>
            <person name="Mount S.M."/>
            <person name="Mu X."/>
            <person name="Myers E."/>
            <person name="Negre B."/>
            <person name="Newfeld S."/>
            <person name="Nielsen R."/>
            <person name="Noor M.A."/>
            <person name="O'Grady P."/>
            <person name="Pachter L."/>
            <person name="Papaceit M."/>
            <person name="Parisi M.J."/>
            <person name="Parisi M."/>
            <person name="Parts L."/>
            <person name="Pedersen J.S."/>
            <person name="Pesole G."/>
            <person name="Phillippy A.M."/>
            <person name="Ponting C.P."/>
            <person name="Pop M."/>
            <person name="Porcelli D."/>
            <person name="Powell J.R."/>
            <person name="Prohaska S."/>
            <person name="Pruitt K."/>
            <person name="Puig M."/>
            <person name="Quesneville H."/>
            <person name="Ram K.R."/>
            <person name="Rand D."/>
            <person name="Rasmussen M.D."/>
            <person name="Reed L.K."/>
            <person name="Reenan R."/>
            <person name="Reily A."/>
            <person name="Remington K.A."/>
            <person name="Rieger T.T."/>
            <person name="Ritchie M.G."/>
            <person name="Robin C."/>
            <person name="Rogers Y.H."/>
            <person name="Rohde C."/>
            <person name="Rozas J."/>
            <person name="Rubenfield M.J."/>
            <person name="Ruiz A."/>
            <person name="Russo S."/>
            <person name="Salzberg S.L."/>
            <person name="Sanchez-Gracia A."/>
            <person name="Saranga D.J."/>
            <person name="Sato H."/>
            <person name="Schaeffer S.W."/>
            <person name="Schatz M.C."/>
            <person name="Schlenke T."/>
            <person name="Schwartz R."/>
            <person name="Segarra C."/>
            <person name="Singh R.S."/>
            <person name="Sirot L."/>
            <person name="Sirota M."/>
            <person name="Sisneros N.B."/>
            <person name="Smith C.D."/>
            <person name="Smith T.F."/>
            <person name="Spieth J."/>
            <person name="Stage D.E."/>
            <person name="Stark A."/>
            <person name="Stephan W."/>
            <person name="Strausberg R.L."/>
            <person name="Strempel S."/>
            <person name="Sturgill D."/>
            <person name="Sutton G."/>
            <person name="Sutton G.G."/>
            <person name="Tao W."/>
            <person name="Teichmann S."/>
            <person name="Tobari Y.N."/>
            <person name="Tomimura Y."/>
            <person name="Tsolas J.M."/>
            <person name="Valente V.L."/>
            <person name="Venter E."/>
            <person name="Venter J.C."/>
            <person name="Vicario S."/>
            <person name="Vieira F.G."/>
            <person name="Vilella A.J."/>
            <person name="Villasante A."/>
            <person name="Walenz B."/>
            <person name="Wang J."/>
            <person name="Wasserman M."/>
            <person name="Watts T."/>
            <person name="Wilson D."/>
            <person name="Wilson R.K."/>
            <person name="Wing R.A."/>
            <person name="Wolfner M.F."/>
            <person name="Wong A."/>
            <person name="Wong G.K."/>
            <person name="Wu C.I."/>
            <person name="Wu G."/>
            <person name="Yamamoto D."/>
            <person name="Yang H.P."/>
            <person name="Yang S.P."/>
            <person name="Yorke J.A."/>
            <person name="Yoshida K."/>
            <person name="Zdobnov E."/>
            <person name="Zhang P."/>
            <person name="Zhang Y."/>
            <person name="Zimin A.V."/>
            <person name="Baldwin J."/>
            <person name="Abdouelleil A."/>
            <person name="Abdulkadir J."/>
            <person name="Abebe A."/>
            <person name="Abera B."/>
            <person name="Abreu J."/>
            <person name="Acer S.C."/>
            <person name="Aftuck L."/>
            <person name="Alexander A."/>
            <person name="An P."/>
            <person name="Anderson E."/>
            <person name="Anderson S."/>
            <person name="Arachi H."/>
            <person name="Azer M."/>
            <person name="Bachantsang P."/>
            <person name="Barry A."/>
            <person name="Bayul T."/>
            <person name="Berlin A."/>
            <person name="Bessette D."/>
            <person name="Bloom T."/>
            <person name="Blye J."/>
            <person name="Boguslavskiy L."/>
            <person name="Bonnet C."/>
            <person name="Boukhgalter B."/>
            <person name="Bourzgui I."/>
            <person name="Brown A."/>
            <person name="Cahill P."/>
            <person name="Channer S."/>
            <person name="Cheshatsang Y."/>
            <person name="Chuda L."/>
            <person name="Citroen M."/>
            <person name="Collymore A."/>
            <person name="Cooke P."/>
            <person name="Costello M."/>
            <person name="D'Aco K."/>
            <person name="Daza R."/>
            <person name="De Haan G."/>
            <person name="DeGray S."/>
            <person name="DeMaso C."/>
            <person name="Dhargay N."/>
            <person name="Dooley K."/>
            <person name="Dooley E."/>
            <person name="Doricent M."/>
            <person name="Dorje P."/>
            <person name="Dorjee K."/>
            <person name="Dupes A."/>
            <person name="Elong R."/>
            <person name="Falk J."/>
            <person name="Farina A."/>
            <person name="Faro S."/>
            <person name="Ferguson D."/>
            <person name="Fisher S."/>
            <person name="Foley C.D."/>
            <person name="Franke A."/>
            <person name="Friedrich D."/>
            <person name="Gadbois L."/>
            <person name="Gearin G."/>
            <person name="Gearin C.R."/>
            <person name="Giannoukos G."/>
            <person name="Goode T."/>
            <person name="Graham J."/>
            <person name="Grandbois E."/>
            <person name="Grewal S."/>
            <person name="Gyaltsen K."/>
            <person name="Hafez N."/>
            <person name="Hagos B."/>
            <person name="Hall J."/>
            <person name="Henson C."/>
            <person name="Hollinger A."/>
            <person name="Honan T."/>
            <person name="Huard M.D."/>
            <person name="Hughes L."/>
            <person name="Hurhula B."/>
            <person name="Husby M.E."/>
            <person name="Kamat A."/>
            <person name="Kanga B."/>
            <person name="Kashin S."/>
            <person name="Khazanovich D."/>
            <person name="Kisner P."/>
            <person name="Lance K."/>
            <person name="Lara M."/>
            <person name="Lee W."/>
            <person name="Lennon N."/>
            <person name="Letendre F."/>
            <person name="LeVine R."/>
            <person name="Lipovsky A."/>
            <person name="Liu X."/>
            <person name="Liu J."/>
            <person name="Liu S."/>
            <person name="Lokyitsang T."/>
            <person name="Lokyitsang Y."/>
            <person name="Lubonja R."/>
            <person name="Lui A."/>
            <person name="MacDonald P."/>
            <person name="Magnisalis V."/>
            <person name="Maru K."/>
            <person name="Matthews C."/>
            <person name="McCusker W."/>
            <person name="McDonough S."/>
            <person name="Mehta T."/>
            <person name="Meldrim J."/>
            <person name="Meneus L."/>
            <person name="Mihai O."/>
            <person name="Mihalev A."/>
            <person name="Mihova T."/>
            <person name="Mittelman R."/>
            <person name="Mlenga V."/>
            <person name="Montmayeur A."/>
            <person name="Mulrain L."/>
            <person name="Navidi A."/>
            <person name="Naylor J."/>
            <person name="Negash T."/>
            <person name="Nguyen T."/>
            <person name="Nguyen N."/>
            <person name="Nicol R."/>
            <person name="Norbu C."/>
            <person name="Norbu N."/>
            <person name="Novod N."/>
            <person name="O'Neill B."/>
            <person name="Osman S."/>
            <person name="Markiewicz E."/>
            <person name="Oyono O.L."/>
            <person name="Patti C."/>
            <person name="Phunkhang P."/>
            <person name="Pierre F."/>
            <person name="Priest M."/>
            <person name="Raghuraman S."/>
            <person name="Rege F."/>
            <person name="Reyes R."/>
            <person name="Rise C."/>
            <person name="Rogov P."/>
            <person name="Ross K."/>
            <person name="Ryan E."/>
            <person name="Settipalli S."/>
            <person name="Shea T."/>
            <person name="Sherpa N."/>
            <person name="Shi L."/>
            <person name="Shih D."/>
            <person name="Sparrow T."/>
            <person name="Spaulding J."/>
            <person name="Stalker J."/>
            <person name="Stange-Thomann N."/>
            <person name="Stavropoulos S."/>
            <person name="Stone C."/>
            <person name="Strader C."/>
            <person name="Tesfaye S."/>
            <person name="Thomson T."/>
            <person name="Thoulutsang Y."/>
            <person name="Thoulutsang D."/>
            <person name="Topham K."/>
            <person name="Topping I."/>
            <person name="Tsamla T."/>
            <person name="Vassiliev H."/>
            <person name="Vo A."/>
            <person name="Wangchuk T."/>
            <person name="Wangdi T."/>
            <person name="Weiand M."/>
            <person name="Wilkinson J."/>
            <person name="Wilson A."/>
            <person name="Yadav S."/>
            <person name="Young G."/>
            <person name="Yu Q."/>
            <person name="Zembek L."/>
            <person name="Zhong D."/>
            <person name="Zimmer A."/>
            <person name="Zwirko Z."/>
            <person name="Jaffe D.B."/>
            <person name="Alvarez P."/>
            <person name="Brockman W."/>
            <person name="Butler J."/>
            <person name="Chin C."/>
            <person name="Gnerre S."/>
            <person name="Grabherr M."/>
            <person name="Kleber M."/>
            <person name="Mauceli E."/>
            <person name="MacCallum I."/>
        </authorList>
    </citation>
    <scope>NUCLEOTIDE SEQUENCE [LARGE SCALE GENOMIC DNA]</scope>
    <source>
        <strain evidence="3">Tucson 15010-1051.87</strain>
    </source>
</reference>
<dbReference type="OrthoDB" id="7871403at2759"/>
<proteinExistence type="predicted"/>
<dbReference type="EMBL" id="CH940647">
    <property type="protein sequence ID" value="EDW70161.1"/>
    <property type="molecule type" value="Genomic_DNA"/>
</dbReference>
<sequence length="75" mass="8169">MSHADNTPRGPAQSRGPPDACRGCSGLQPRPALVDVEDMGKSGVEKLISKTKIAQRMLTEIMEELTKLQASQRCF</sequence>
<protein>
    <submittedName>
        <fullName evidence="2">Uncharacterized protein</fullName>
    </submittedName>
</protein>
<evidence type="ECO:0000313" key="2">
    <source>
        <dbReference type="EMBL" id="EDW70161.1"/>
    </source>
</evidence>
<keyword evidence="3" id="KW-1185">Reference proteome</keyword>
<dbReference type="InParanoid" id="B4LEQ4"/>
<dbReference type="AlphaFoldDB" id="B4LEQ4"/>
<organism evidence="2 3">
    <name type="scientific">Drosophila virilis</name>
    <name type="common">Fruit fly</name>
    <dbReference type="NCBI Taxonomy" id="7244"/>
    <lineage>
        <taxon>Eukaryota</taxon>
        <taxon>Metazoa</taxon>
        <taxon>Ecdysozoa</taxon>
        <taxon>Arthropoda</taxon>
        <taxon>Hexapoda</taxon>
        <taxon>Insecta</taxon>
        <taxon>Pterygota</taxon>
        <taxon>Neoptera</taxon>
        <taxon>Endopterygota</taxon>
        <taxon>Diptera</taxon>
        <taxon>Brachycera</taxon>
        <taxon>Muscomorpha</taxon>
        <taxon>Ephydroidea</taxon>
        <taxon>Drosophilidae</taxon>
        <taxon>Drosophila</taxon>
    </lineage>
</organism>
<dbReference type="HOGENOM" id="CLU_2673780_0_0_1"/>
<dbReference type="Proteomes" id="UP000008792">
    <property type="component" value="Unassembled WGS sequence"/>
</dbReference>
<evidence type="ECO:0000313" key="3">
    <source>
        <dbReference type="Proteomes" id="UP000008792"/>
    </source>
</evidence>
<dbReference type="OMA" id="RMLTEIM"/>
<accession>B4LEQ4</accession>